<dbReference type="AlphaFoldDB" id="A0A8H5SJ36"/>
<dbReference type="OrthoDB" id="3259646at2759"/>
<evidence type="ECO:0000313" key="2">
    <source>
        <dbReference type="Proteomes" id="UP000567885"/>
    </source>
</evidence>
<protein>
    <submittedName>
        <fullName evidence="1">CHAT domain-containing protein</fullName>
    </submittedName>
</protein>
<sequence length="182" mass="20256">MDREGAAPSVAIETQAVTQGIEAAPDEATLTIEFSKITDQTLEKRLKMLYSLLKARYILKEGAEDLDGAIKAMENAIQLAGLANPDRPAWLMKLSKLLTIRFNQKEEESDLNGAIMGVEEALRLSDRTHQDRPAWLRNIYELLVKRYDLKGDAKDFRIALQASVDTVGMPDGGNQVQTDPQI</sequence>
<evidence type="ECO:0000313" key="1">
    <source>
        <dbReference type="EMBL" id="KAF5654384.1"/>
    </source>
</evidence>
<comment type="caution">
    <text evidence="1">The sequence shown here is derived from an EMBL/GenBank/DDBJ whole genome shotgun (WGS) entry which is preliminary data.</text>
</comment>
<accession>A0A8H5SJ36</accession>
<reference evidence="1 2" key="1">
    <citation type="submission" date="2020-05" db="EMBL/GenBank/DDBJ databases">
        <title>Identification and distribution of gene clusters putatively required for synthesis of sphingolipid metabolism inhibitors in phylogenetically diverse species of the filamentous fungus Fusarium.</title>
        <authorList>
            <person name="Kim H.-S."/>
            <person name="Busman M."/>
            <person name="Brown D.W."/>
            <person name="Divon H."/>
            <person name="Uhlig S."/>
            <person name="Proctor R.H."/>
        </authorList>
    </citation>
    <scope>NUCLEOTIDE SEQUENCE [LARGE SCALE GENOMIC DNA]</scope>
    <source>
        <strain evidence="1 2">NRRL 20693</strain>
    </source>
</reference>
<name>A0A8H5SJ36_FUSHE</name>
<gene>
    <name evidence="1" type="ORF">FHETE_11315</name>
</gene>
<dbReference type="EMBL" id="JAAGWQ010000512">
    <property type="protein sequence ID" value="KAF5654384.1"/>
    <property type="molecule type" value="Genomic_DNA"/>
</dbReference>
<proteinExistence type="predicted"/>
<dbReference type="Proteomes" id="UP000567885">
    <property type="component" value="Unassembled WGS sequence"/>
</dbReference>
<organism evidence="1 2">
    <name type="scientific">Fusarium heterosporum</name>
    <dbReference type="NCBI Taxonomy" id="42747"/>
    <lineage>
        <taxon>Eukaryota</taxon>
        <taxon>Fungi</taxon>
        <taxon>Dikarya</taxon>
        <taxon>Ascomycota</taxon>
        <taxon>Pezizomycotina</taxon>
        <taxon>Sordariomycetes</taxon>
        <taxon>Hypocreomycetidae</taxon>
        <taxon>Hypocreales</taxon>
        <taxon>Nectriaceae</taxon>
        <taxon>Fusarium</taxon>
        <taxon>Fusarium heterosporum species complex</taxon>
    </lineage>
</organism>
<keyword evidence="2" id="KW-1185">Reference proteome</keyword>